<accession>F0ZUY3</accession>
<feature type="compositionally biased region" description="Acidic residues" evidence="1">
    <location>
        <begin position="157"/>
        <end position="189"/>
    </location>
</feature>
<sequence length="603" mass="68804">MLLTPSQFHDGFHGSPDKCLSLSLENNHISCRANLFNGNNQLNSSGNSSSSSNSNKKQQQEKQQQQQNNTNTTTGFIKYSPTNSLNNSFSSESPSESSSDEDNVNYEDDDDDDDENDDQHYSYSEGEGFSDNESSDDKDRYNDYFSKQYLKKSYHSEEEDVADDDSSDFQDEDAPTSEEEQDILSDDESSDKSSAEEESDSDSDSESLVDESEEEIKKRYQKEWMLDNSNLSLKKSVSTLFASSSYDSESEEDFDSSSGQEGSSSDKDIESYFDDSFLPGSYSINITPPRKENNNCMVSNGAGVATSSEDDDEFYNYRHTRNFDYDSDDEFIDKEKIQREKEQDNNVLIAIRKSVNGTSAKEIKIPYWYGYEDEKHIQVIFEKYIQFLQIDQEAKYTLRGPKPFIGRIHRRAIQYEGETCFTTLDTVKVYRYEIQPLGRPLNIYKSFVLLTCWDDENGLPTKLRKANSLSNKDFWANEAKSLKSQSNRDSKISSFLYCSPIFDTDYSFSHSVDNEKYPVDFLPNTQTITSSRNNNQNTKNFLNIGSGISRLSESHPLLPNLSRGCIVPQRRSSHPSLLLSSHIYSHTLIPQNGFKDKTSNDYS</sequence>
<gene>
    <name evidence="2" type="ORF">DICPUDRAFT_95323</name>
</gene>
<dbReference type="GeneID" id="10507407"/>
<dbReference type="AlphaFoldDB" id="F0ZUY3"/>
<protein>
    <submittedName>
        <fullName evidence="2">Uncharacterized protein</fullName>
    </submittedName>
</protein>
<dbReference type="OrthoDB" id="20934at2759"/>
<dbReference type="VEuPathDB" id="AmoebaDB:DICPUDRAFT_95323"/>
<evidence type="ECO:0000313" key="3">
    <source>
        <dbReference type="Proteomes" id="UP000001064"/>
    </source>
</evidence>
<dbReference type="eggNOG" id="ENOG502SWS0">
    <property type="taxonomic scope" value="Eukaryota"/>
</dbReference>
<name>F0ZUY3_DICPU</name>
<feature type="region of interest" description="Disordered" evidence="1">
    <location>
        <begin position="40"/>
        <end position="216"/>
    </location>
</feature>
<evidence type="ECO:0000313" key="2">
    <source>
        <dbReference type="EMBL" id="EGC32260.1"/>
    </source>
</evidence>
<dbReference type="InParanoid" id="F0ZUY3"/>
<feature type="region of interest" description="Disordered" evidence="1">
    <location>
        <begin position="242"/>
        <end position="271"/>
    </location>
</feature>
<dbReference type="EMBL" id="GL871203">
    <property type="protein sequence ID" value="EGC32260.1"/>
    <property type="molecule type" value="Genomic_DNA"/>
</dbReference>
<proteinExistence type="predicted"/>
<evidence type="ECO:0000256" key="1">
    <source>
        <dbReference type="SAM" id="MobiDB-lite"/>
    </source>
</evidence>
<dbReference type="FunCoup" id="F0ZUY3">
    <property type="interactions" value="834"/>
</dbReference>
<dbReference type="Proteomes" id="UP000001064">
    <property type="component" value="Unassembled WGS sequence"/>
</dbReference>
<feature type="compositionally biased region" description="Low complexity" evidence="1">
    <location>
        <begin position="40"/>
        <end position="75"/>
    </location>
</feature>
<keyword evidence="3" id="KW-1185">Reference proteome</keyword>
<dbReference type="KEGG" id="dpp:DICPUDRAFT_95323"/>
<dbReference type="OMA" id="DFWANEA"/>
<feature type="compositionally biased region" description="Acidic residues" evidence="1">
    <location>
        <begin position="196"/>
        <end position="214"/>
    </location>
</feature>
<reference evidence="3" key="1">
    <citation type="journal article" date="2011" name="Genome Biol.">
        <title>Comparative genomics of the social amoebae Dictyostelium discoideum and Dictyostelium purpureum.</title>
        <authorList>
            <consortium name="US DOE Joint Genome Institute (JGI-PGF)"/>
            <person name="Sucgang R."/>
            <person name="Kuo A."/>
            <person name="Tian X."/>
            <person name="Salerno W."/>
            <person name="Parikh A."/>
            <person name="Feasley C.L."/>
            <person name="Dalin E."/>
            <person name="Tu H."/>
            <person name="Huang E."/>
            <person name="Barry K."/>
            <person name="Lindquist E."/>
            <person name="Shapiro H."/>
            <person name="Bruce D."/>
            <person name="Schmutz J."/>
            <person name="Salamov A."/>
            <person name="Fey P."/>
            <person name="Gaudet P."/>
            <person name="Anjard C."/>
            <person name="Babu M.M."/>
            <person name="Basu S."/>
            <person name="Bushmanova Y."/>
            <person name="van der Wel H."/>
            <person name="Katoh-Kurasawa M."/>
            <person name="Dinh C."/>
            <person name="Coutinho P.M."/>
            <person name="Saito T."/>
            <person name="Elias M."/>
            <person name="Schaap P."/>
            <person name="Kay R.R."/>
            <person name="Henrissat B."/>
            <person name="Eichinger L."/>
            <person name="Rivero F."/>
            <person name="Putnam N.H."/>
            <person name="West C.M."/>
            <person name="Loomis W.F."/>
            <person name="Chisholm R.L."/>
            <person name="Shaulsky G."/>
            <person name="Strassmann J.E."/>
            <person name="Queller D.C."/>
            <person name="Kuspa A."/>
            <person name="Grigoriev I.V."/>
        </authorList>
    </citation>
    <scope>NUCLEOTIDE SEQUENCE [LARGE SCALE GENOMIC DNA]</scope>
    <source>
        <strain evidence="3">QSDP1</strain>
    </source>
</reference>
<feature type="compositionally biased region" description="Acidic residues" evidence="1">
    <location>
        <begin position="98"/>
        <end position="117"/>
    </location>
</feature>
<organism evidence="2 3">
    <name type="scientific">Dictyostelium purpureum</name>
    <name type="common">Slime mold</name>
    <dbReference type="NCBI Taxonomy" id="5786"/>
    <lineage>
        <taxon>Eukaryota</taxon>
        <taxon>Amoebozoa</taxon>
        <taxon>Evosea</taxon>
        <taxon>Eumycetozoa</taxon>
        <taxon>Dictyostelia</taxon>
        <taxon>Dictyosteliales</taxon>
        <taxon>Dictyosteliaceae</taxon>
        <taxon>Dictyostelium</taxon>
    </lineage>
</organism>
<feature type="compositionally biased region" description="Low complexity" evidence="1">
    <location>
        <begin position="83"/>
        <end position="97"/>
    </location>
</feature>
<dbReference type="RefSeq" id="XP_003291227.1">
    <property type="nucleotide sequence ID" value="XM_003291179.1"/>
</dbReference>